<dbReference type="PANTHER" id="PTHR44119">
    <property type="entry name" value="MAGNESIUM-CHELATASE SUBUNIT CHLH, CHLOROPLASTIC"/>
    <property type="match status" value="1"/>
</dbReference>
<accession>A0A060QDL6</accession>
<evidence type="ECO:0000313" key="3">
    <source>
        <dbReference type="Proteomes" id="UP000027583"/>
    </source>
</evidence>
<dbReference type="NCBIfam" id="NF008973">
    <property type="entry name" value="PRK12321.1"/>
    <property type="match status" value="1"/>
</dbReference>
<feature type="domain" description="CobN/magnesium chelatase" evidence="1">
    <location>
        <begin position="699"/>
        <end position="1102"/>
    </location>
</feature>
<evidence type="ECO:0000313" key="2">
    <source>
        <dbReference type="EMBL" id="CDG39030.1"/>
    </source>
</evidence>
<reference evidence="2 3" key="2">
    <citation type="journal article" date="2014" name="PLoS ONE">
        <title>Evolution of mitochondria reconstructed from the energy metabolism of living bacteria.</title>
        <authorList>
            <person name="Degli Esposti M."/>
            <person name="Chouaia B."/>
            <person name="Comandatore F."/>
            <person name="Crotti E."/>
            <person name="Sassera D."/>
            <person name="Lievens P.M."/>
            <person name="Daffonchio D."/>
            <person name="Bandi C."/>
        </authorList>
    </citation>
    <scope>NUCLEOTIDE SEQUENCE [LARGE SCALE GENOMIC DNA]</scope>
    <source>
        <strain evidence="2 3">SF2.1</strain>
    </source>
</reference>
<comment type="caution">
    <text evidence="2">The sequence shown here is derived from an EMBL/GenBank/DDBJ whole genome shotgun (WGS) entry which is preliminary data.</text>
</comment>
<dbReference type="CDD" id="cd10150">
    <property type="entry name" value="CobN_like"/>
    <property type="match status" value="1"/>
</dbReference>
<feature type="domain" description="CobN/magnesium chelatase" evidence="1">
    <location>
        <begin position="139"/>
        <end position="698"/>
    </location>
</feature>
<organism evidence="2 3">
    <name type="scientific">Asaia bogorensis</name>
    <dbReference type="NCBI Taxonomy" id="91915"/>
    <lineage>
        <taxon>Bacteria</taxon>
        <taxon>Pseudomonadati</taxon>
        <taxon>Pseudomonadota</taxon>
        <taxon>Alphaproteobacteria</taxon>
        <taxon>Acetobacterales</taxon>
        <taxon>Acetobacteraceae</taxon>
        <taxon>Asaia</taxon>
    </lineage>
</organism>
<protein>
    <submittedName>
        <fullName evidence="2">CobN component of cobalt chelatase involved in B12 biosynthesis</fullName>
    </submittedName>
</protein>
<dbReference type="AlphaFoldDB" id="A0A060QDL6"/>
<proteinExistence type="predicted"/>
<dbReference type="RefSeq" id="WP_023979175.1">
    <property type="nucleotide sequence ID" value="NZ_CBLX010000007.1"/>
</dbReference>
<gene>
    <name evidence="2" type="ORF">ASAP_0985</name>
</gene>
<dbReference type="eggNOG" id="COG1429">
    <property type="taxonomic scope" value="Bacteria"/>
</dbReference>
<dbReference type="PANTHER" id="PTHR44119:SF4">
    <property type="entry name" value="AEROBIC COBALTOCHELATASE SUBUNIT COBN"/>
    <property type="match status" value="1"/>
</dbReference>
<reference evidence="2 3" key="1">
    <citation type="journal article" date="2014" name="Genome Biol. Evol.">
        <title>Acetic acid bacteria genomes reveal functional traits for adaptation to life in insect guts.</title>
        <authorList>
            <person name="Chouaia B."/>
            <person name="Gaiarsa S."/>
            <person name="Crotti E."/>
            <person name="Comandatore F."/>
            <person name="Degli Esposti M."/>
            <person name="Ricci I."/>
            <person name="Alma A."/>
            <person name="Favia G."/>
            <person name="Bandi C."/>
            <person name="Daffonchio D."/>
        </authorList>
    </citation>
    <scope>NUCLEOTIDE SEQUENCE [LARGE SCALE GENOMIC DNA]</scope>
    <source>
        <strain evidence="2 3">SF2.1</strain>
    </source>
</reference>
<sequence>MHILFRETHDLDGQAVAEDLAHAPADFVLLSFSESDLLGLRDVHGASDPSLQVATLSRLRHPLSVDLYLEQTIAHARCVVVRLLGGTEYWRYGVDELRLVCREKAIPLAFITGEATPNTALESLSTIAPAQWARLDSLFREGGTRNLRCALTLMGAIAGLHADDGAEAEKLPEAGIYRRLNMDVSSRALVVFYRAHLLSADLDGIDALAEAIAAAGCGVDLVYVSSLRAAKVVPFLDRWLVDEPPDIILNATFFASRGDDGGASVLEAAGVPIVQLLQPGTTHEGWRKAARGLSPSDLAMQIVLPEFDGRLSGAPISFRDEALPGLPARRVAYAPGIAQIVRQMQGWLRLAAETPGERRLALVLSDYPGAEGQAAHAVGLDSLASVEAIATMLAGAGYDAPPLVASELPDRLCRAAPTLIMSADAYRAAFDTLPESFRQKVITTWGMPSQPVSVRFLRVGALILALQPGRGQESDRKAQYHDPDIAPCHAYIGFYLWLRRVGDISAMVHLGTHGTLEWLPGKAVALSPECAPAVLLDGVPVIYPFIVNNPGEAAAAKRRLGAVMIGHMTPPVQRAGLDSAMESLERLIDEYAEADGLDKRRGTMLRRQILDRAADLGVLAESHSCAAGQQGAEGRNVRLGTPKDDPADEAEALARLDAYLCDVKDLQIRDGLHVFGCTPPRHDALVAMLSETAHVPSEAVRARLDACPEAERLALLAALDGRFIPPGPSGAPTRGRLDVLPTGRNLTTTDPRMVPTRAALLLAHRTVELLLARHIQEEGENLRHLVLDLWGSATLRTGGEDMALAFLLMGVQPRWDATSGRLCGFEIVPLTVLDRPRVDVTLRISGLFRDAFPGLIDLFDQASRAVAARAEDAAWNPLTLDPDSSRIFGAAPGAYGTGLETSLSQGGWKDRDELGRRYLEGSQWSYGGGREGVRAGAELASRLGRAEVVLHMQDHAETDLLESVDMAAHEGGLGAAASSLGNSPILLHGDTSQPDTPRLRDVAQEVARVARGRLANPRWIAGMMRHGYRGAAEMARGVAALQGWAATLPTRLDRQIDLAFSALLENEECAAFLEAHNPEALSDMKHRFADLLDRDLWRPRSNAVARVLASDDEPV</sequence>
<evidence type="ECO:0000259" key="1">
    <source>
        <dbReference type="Pfam" id="PF02514"/>
    </source>
</evidence>
<dbReference type="Pfam" id="PF02514">
    <property type="entry name" value="CobN-Mg_chel"/>
    <property type="match status" value="2"/>
</dbReference>
<dbReference type="InterPro" id="IPR003672">
    <property type="entry name" value="CobN/Mg_chltase"/>
</dbReference>
<dbReference type="EMBL" id="CBLX010000007">
    <property type="protein sequence ID" value="CDG39030.1"/>
    <property type="molecule type" value="Genomic_DNA"/>
</dbReference>
<name>A0A060QDL6_9PROT</name>
<dbReference type="Proteomes" id="UP000027583">
    <property type="component" value="Unassembled WGS sequence"/>
</dbReference>